<dbReference type="InterPro" id="IPR037914">
    <property type="entry name" value="SpoVT-AbrB_sf"/>
</dbReference>
<dbReference type="Pfam" id="PF02381">
    <property type="entry name" value="MraZ"/>
    <property type="match status" value="1"/>
</dbReference>
<evidence type="ECO:0000256" key="7">
    <source>
        <dbReference type="HAMAP-Rule" id="MF_01008"/>
    </source>
</evidence>
<dbReference type="PANTHER" id="PTHR34701">
    <property type="entry name" value="TRANSCRIPTIONAL REGULATOR MRAZ"/>
    <property type="match status" value="1"/>
</dbReference>
<dbReference type="Proteomes" id="UP000606044">
    <property type="component" value="Unassembled WGS sequence"/>
</dbReference>
<dbReference type="PANTHER" id="PTHR34701:SF1">
    <property type="entry name" value="TRANSCRIPTIONAL REGULATOR MRAZ"/>
    <property type="match status" value="1"/>
</dbReference>
<comment type="subcellular location">
    <subcellularLocation>
        <location evidence="7">Cytoplasm</location>
        <location evidence="7">Nucleoid</location>
    </subcellularLocation>
</comment>
<name>A0A917CCQ1_9HYPH</name>
<organism evidence="9 10">
    <name type="scientific">Azorhizobium oxalatiphilum</name>
    <dbReference type="NCBI Taxonomy" id="980631"/>
    <lineage>
        <taxon>Bacteria</taxon>
        <taxon>Pseudomonadati</taxon>
        <taxon>Pseudomonadota</taxon>
        <taxon>Alphaproteobacteria</taxon>
        <taxon>Hyphomicrobiales</taxon>
        <taxon>Xanthobacteraceae</taxon>
        <taxon>Azorhizobium</taxon>
    </lineage>
</organism>
<evidence type="ECO:0000256" key="2">
    <source>
        <dbReference type="ARBA" id="ARBA00022490"/>
    </source>
</evidence>
<dbReference type="InterPro" id="IPR038619">
    <property type="entry name" value="MraZ_sf"/>
</dbReference>
<sequence length="158" mass="17526">MDRFVSTYTMRLDAKGRVSIPAPYRTVLTKDGADLLHCHPSLAEQPALDAGGSALMAEIEALISRYPPYSEAREDFAAALYGTTEMLRIDPEGRVVLTESLKTHAEIADQVTFVGLGHKFRIWEPERFRAHLAEAREKVRALRRSLGSGQENEGSIKG</sequence>
<evidence type="ECO:0000313" key="10">
    <source>
        <dbReference type="Proteomes" id="UP000606044"/>
    </source>
</evidence>
<dbReference type="GO" id="GO:2000143">
    <property type="term" value="P:negative regulation of DNA-templated transcription initiation"/>
    <property type="evidence" value="ECO:0007669"/>
    <property type="project" value="TreeGrafter"/>
</dbReference>
<dbReference type="RefSeq" id="WP_188583032.1">
    <property type="nucleotide sequence ID" value="NZ_BMCT01000008.1"/>
</dbReference>
<dbReference type="GO" id="GO:0009295">
    <property type="term" value="C:nucleoid"/>
    <property type="evidence" value="ECO:0007669"/>
    <property type="project" value="UniProtKB-SubCell"/>
</dbReference>
<dbReference type="SUPFAM" id="SSF89447">
    <property type="entry name" value="AbrB/MazE/MraZ-like"/>
    <property type="match status" value="1"/>
</dbReference>
<keyword evidence="6 7" id="KW-0804">Transcription</keyword>
<dbReference type="Gene3D" id="3.40.1550.20">
    <property type="entry name" value="Transcriptional regulator MraZ domain"/>
    <property type="match status" value="1"/>
</dbReference>
<keyword evidence="3" id="KW-0677">Repeat</keyword>
<dbReference type="AlphaFoldDB" id="A0A917CCQ1"/>
<comment type="similarity">
    <text evidence="7">Belongs to the MraZ family.</text>
</comment>
<dbReference type="GO" id="GO:0003700">
    <property type="term" value="F:DNA-binding transcription factor activity"/>
    <property type="evidence" value="ECO:0007669"/>
    <property type="project" value="UniProtKB-UniRule"/>
</dbReference>
<dbReference type="InterPro" id="IPR035642">
    <property type="entry name" value="MraZ_N"/>
</dbReference>
<evidence type="ECO:0000256" key="4">
    <source>
        <dbReference type="ARBA" id="ARBA00023015"/>
    </source>
</evidence>
<dbReference type="EMBL" id="BMCT01000008">
    <property type="protein sequence ID" value="GGF80871.1"/>
    <property type="molecule type" value="Genomic_DNA"/>
</dbReference>
<feature type="domain" description="SpoVT-AbrB" evidence="8">
    <location>
        <begin position="84"/>
        <end position="127"/>
    </location>
</feature>
<reference evidence="9" key="2">
    <citation type="submission" date="2020-09" db="EMBL/GenBank/DDBJ databases">
        <authorList>
            <person name="Sun Q."/>
            <person name="Sedlacek I."/>
        </authorList>
    </citation>
    <scope>NUCLEOTIDE SEQUENCE</scope>
    <source>
        <strain evidence="9">CCM 7897</strain>
    </source>
</reference>
<dbReference type="PROSITE" id="PS51740">
    <property type="entry name" value="SPOVT_ABRB"/>
    <property type="match status" value="2"/>
</dbReference>
<evidence type="ECO:0000256" key="1">
    <source>
        <dbReference type="ARBA" id="ARBA00013860"/>
    </source>
</evidence>
<dbReference type="InterPro" id="IPR003444">
    <property type="entry name" value="MraZ"/>
</dbReference>
<dbReference type="CDD" id="cd16320">
    <property type="entry name" value="MraZ_N"/>
    <property type="match status" value="1"/>
</dbReference>
<comment type="subunit">
    <text evidence="7">Forms oligomers.</text>
</comment>
<evidence type="ECO:0000256" key="5">
    <source>
        <dbReference type="ARBA" id="ARBA00023125"/>
    </source>
</evidence>
<keyword evidence="4 7" id="KW-0805">Transcription regulation</keyword>
<keyword evidence="10" id="KW-1185">Reference proteome</keyword>
<protein>
    <recommendedName>
        <fullName evidence="1 7">Transcriptional regulator MraZ</fullName>
    </recommendedName>
</protein>
<dbReference type="GO" id="GO:0000976">
    <property type="term" value="F:transcription cis-regulatory region binding"/>
    <property type="evidence" value="ECO:0007669"/>
    <property type="project" value="TreeGrafter"/>
</dbReference>
<evidence type="ECO:0000256" key="6">
    <source>
        <dbReference type="ARBA" id="ARBA00023163"/>
    </source>
</evidence>
<dbReference type="InterPro" id="IPR007159">
    <property type="entry name" value="SpoVT-AbrB_dom"/>
</dbReference>
<dbReference type="InterPro" id="IPR020603">
    <property type="entry name" value="MraZ_dom"/>
</dbReference>
<keyword evidence="2 7" id="KW-0963">Cytoplasm</keyword>
<dbReference type="CDD" id="cd16321">
    <property type="entry name" value="MraZ_C"/>
    <property type="match status" value="1"/>
</dbReference>
<feature type="domain" description="SpoVT-AbrB" evidence="8">
    <location>
        <begin position="7"/>
        <end position="53"/>
    </location>
</feature>
<keyword evidence="5 7" id="KW-0238">DNA-binding</keyword>
<evidence type="ECO:0000259" key="8">
    <source>
        <dbReference type="PROSITE" id="PS51740"/>
    </source>
</evidence>
<evidence type="ECO:0000313" key="9">
    <source>
        <dbReference type="EMBL" id="GGF80871.1"/>
    </source>
</evidence>
<accession>A0A917CCQ1</accession>
<dbReference type="InterPro" id="IPR035644">
    <property type="entry name" value="MraZ_C"/>
</dbReference>
<gene>
    <name evidence="7 9" type="primary">mraZ</name>
    <name evidence="9" type="ORF">GCM10007301_46180</name>
</gene>
<reference evidence="9" key="1">
    <citation type="journal article" date="2014" name="Int. J. Syst. Evol. Microbiol.">
        <title>Complete genome sequence of Corynebacterium casei LMG S-19264T (=DSM 44701T), isolated from a smear-ripened cheese.</title>
        <authorList>
            <consortium name="US DOE Joint Genome Institute (JGI-PGF)"/>
            <person name="Walter F."/>
            <person name="Albersmeier A."/>
            <person name="Kalinowski J."/>
            <person name="Ruckert C."/>
        </authorList>
    </citation>
    <scope>NUCLEOTIDE SEQUENCE</scope>
    <source>
        <strain evidence="9">CCM 7897</strain>
    </source>
</reference>
<proteinExistence type="inferred from homology"/>
<comment type="caution">
    <text evidence="9">The sequence shown here is derived from an EMBL/GenBank/DDBJ whole genome shotgun (WGS) entry which is preliminary data.</text>
</comment>
<dbReference type="HAMAP" id="MF_01008">
    <property type="entry name" value="MraZ"/>
    <property type="match status" value="1"/>
</dbReference>
<dbReference type="GO" id="GO:0005737">
    <property type="term" value="C:cytoplasm"/>
    <property type="evidence" value="ECO:0007669"/>
    <property type="project" value="UniProtKB-UniRule"/>
</dbReference>
<evidence type="ECO:0000256" key="3">
    <source>
        <dbReference type="ARBA" id="ARBA00022737"/>
    </source>
</evidence>